<dbReference type="InterPro" id="IPR047867">
    <property type="entry name" value="Ribosomal_uL22_bac/org-type"/>
</dbReference>
<sequence>MIKAELKNYRQSPRKVRLVADLIRGKQVERALVELSHLDKKASLVLKKLVDSAVANAKHNFNIEKDNLFIKEIRVDEGTTMKRWMPGARGRAFPFKRRTCRVFVALDEKGKVAVEKTEKTEKKTVKKVVAEKTTAKKAVKKTVKK</sequence>
<dbReference type="CDD" id="cd00336">
    <property type="entry name" value="Ribosomal_L22"/>
    <property type="match status" value="1"/>
</dbReference>
<dbReference type="NCBIfam" id="TIGR01044">
    <property type="entry name" value="rplV_bact"/>
    <property type="match status" value="1"/>
</dbReference>
<gene>
    <name evidence="7" type="primary">rplV</name>
    <name evidence="11" type="ORF">A2811_00335</name>
</gene>
<proteinExistence type="inferred from homology"/>
<comment type="function">
    <text evidence="7 10">This protein binds specifically to 23S rRNA; its binding is stimulated by other ribosomal proteins, e.g., L4, L17, and L20. It is important during the early stages of 50S assembly. It makes multiple contacts with different domains of the 23S rRNA in the assembled 50S subunit and ribosome.</text>
</comment>
<dbReference type="PANTHER" id="PTHR13501:SF8">
    <property type="entry name" value="LARGE RIBOSOMAL SUBUNIT PROTEIN UL22M"/>
    <property type="match status" value="1"/>
</dbReference>
<keyword evidence="2 7" id="KW-0699">rRNA-binding</keyword>
<dbReference type="GO" id="GO:0003735">
    <property type="term" value="F:structural constituent of ribosome"/>
    <property type="evidence" value="ECO:0007669"/>
    <property type="project" value="InterPro"/>
</dbReference>
<dbReference type="GO" id="GO:0022625">
    <property type="term" value="C:cytosolic large ribosomal subunit"/>
    <property type="evidence" value="ECO:0007669"/>
    <property type="project" value="TreeGrafter"/>
</dbReference>
<accession>A0A1F5EPY6</accession>
<evidence type="ECO:0000256" key="7">
    <source>
        <dbReference type="HAMAP-Rule" id="MF_01331"/>
    </source>
</evidence>
<dbReference type="InterPro" id="IPR001063">
    <property type="entry name" value="Ribosomal_uL22"/>
</dbReference>
<keyword evidence="3 7" id="KW-0694">RNA-binding</keyword>
<evidence type="ECO:0000256" key="2">
    <source>
        <dbReference type="ARBA" id="ARBA00022730"/>
    </source>
</evidence>
<name>A0A1F5EPY6_9BACT</name>
<evidence type="ECO:0000256" key="10">
    <source>
        <dbReference type="RuleBase" id="RU004008"/>
    </source>
</evidence>
<comment type="subunit">
    <text evidence="7 9">Part of the 50S ribosomal subunit.</text>
</comment>
<evidence type="ECO:0000313" key="11">
    <source>
        <dbReference type="EMBL" id="OGD69306.1"/>
    </source>
</evidence>
<comment type="function">
    <text evidence="7">The globular domain of the protein is located near the polypeptide exit tunnel on the outside of the subunit, while an extended beta-hairpin is found that lines the wall of the exit tunnel in the center of the 70S ribosome.</text>
</comment>
<evidence type="ECO:0000256" key="1">
    <source>
        <dbReference type="ARBA" id="ARBA00009451"/>
    </source>
</evidence>
<dbReference type="InterPro" id="IPR036394">
    <property type="entry name" value="Ribosomal_uL22_sf"/>
</dbReference>
<evidence type="ECO:0000256" key="6">
    <source>
        <dbReference type="ARBA" id="ARBA00035207"/>
    </source>
</evidence>
<evidence type="ECO:0000256" key="4">
    <source>
        <dbReference type="ARBA" id="ARBA00022980"/>
    </source>
</evidence>
<comment type="similarity">
    <text evidence="1 7 8">Belongs to the universal ribosomal protein uL22 family.</text>
</comment>
<keyword evidence="4 7" id="KW-0689">Ribosomal protein</keyword>
<evidence type="ECO:0000256" key="8">
    <source>
        <dbReference type="RuleBase" id="RU004005"/>
    </source>
</evidence>
<evidence type="ECO:0000313" key="12">
    <source>
        <dbReference type="Proteomes" id="UP000186670"/>
    </source>
</evidence>
<dbReference type="GO" id="GO:0019843">
    <property type="term" value="F:rRNA binding"/>
    <property type="evidence" value="ECO:0007669"/>
    <property type="project" value="UniProtKB-UniRule"/>
</dbReference>
<dbReference type="InterPro" id="IPR005727">
    <property type="entry name" value="Ribosomal_uL22_bac/chlpt-type"/>
</dbReference>
<dbReference type="HAMAP" id="MF_01331_B">
    <property type="entry name" value="Ribosomal_uL22_B"/>
    <property type="match status" value="1"/>
</dbReference>
<dbReference type="GO" id="GO:0006412">
    <property type="term" value="P:translation"/>
    <property type="evidence" value="ECO:0007669"/>
    <property type="project" value="UniProtKB-UniRule"/>
</dbReference>
<dbReference type="PANTHER" id="PTHR13501">
    <property type="entry name" value="CHLOROPLAST 50S RIBOSOMAL PROTEIN L22-RELATED"/>
    <property type="match status" value="1"/>
</dbReference>
<dbReference type="Proteomes" id="UP000186670">
    <property type="component" value="Unassembled WGS sequence"/>
</dbReference>
<protein>
    <recommendedName>
        <fullName evidence="6 7">Large ribosomal subunit protein uL22</fullName>
    </recommendedName>
</protein>
<dbReference type="Gene3D" id="3.90.470.10">
    <property type="entry name" value="Ribosomal protein L22/L17"/>
    <property type="match status" value="1"/>
</dbReference>
<evidence type="ECO:0000256" key="9">
    <source>
        <dbReference type="RuleBase" id="RU004006"/>
    </source>
</evidence>
<dbReference type="AlphaFoldDB" id="A0A1F5EPY6"/>
<dbReference type="Pfam" id="PF00237">
    <property type="entry name" value="Ribosomal_L22"/>
    <property type="match status" value="1"/>
</dbReference>
<reference evidence="11 12" key="1">
    <citation type="journal article" date="2016" name="Nat. Commun.">
        <title>Thousands of microbial genomes shed light on interconnected biogeochemical processes in an aquifer system.</title>
        <authorList>
            <person name="Anantharaman K."/>
            <person name="Brown C.T."/>
            <person name="Hug L.A."/>
            <person name="Sharon I."/>
            <person name="Castelle C.J."/>
            <person name="Probst A.J."/>
            <person name="Thomas B.C."/>
            <person name="Singh A."/>
            <person name="Wilkins M.J."/>
            <person name="Karaoz U."/>
            <person name="Brodie E.L."/>
            <person name="Williams K.H."/>
            <person name="Hubbard S.S."/>
            <person name="Banfield J.F."/>
        </authorList>
    </citation>
    <scope>NUCLEOTIDE SEQUENCE [LARGE SCALE GENOMIC DNA]</scope>
</reference>
<dbReference type="EMBL" id="MEZZ01000009">
    <property type="protein sequence ID" value="OGD69306.1"/>
    <property type="molecule type" value="Genomic_DNA"/>
</dbReference>
<organism evidence="11 12">
    <name type="scientific">Candidatus Campbellbacteria bacterium RIFCSPHIGHO2_01_FULL_34_10</name>
    <dbReference type="NCBI Taxonomy" id="1797577"/>
    <lineage>
        <taxon>Bacteria</taxon>
        <taxon>Candidatus Campbelliibacteriota</taxon>
    </lineage>
</organism>
<evidence type="ECO:0000256" key="5">
    <source>
        <dbReference type="ARBA" id="ARBA00023274"/>
    </source>
</evidence>
<evidence type="ECO:0000256" key="3">
    <source>
        <dbReference type="ARBA" id="ARBA00022884"/>
    </source>
</evidence>
<dbReference type="SUPFAM" id="SSF54843">
    <property type="entry name" value="Ribosomal protein L22"/>
    <property type="match status" value="1"/>
</dbReference>
<comment type="caution">
    <text evidence="11">The sequence shown here is derived from an EMBL/GenBank/DDBJ whole genome shotgun (WGS) entry which is preliminary data.</text>
</comment>
<keyword evidence="5 7" id="KW-0687">Ribonucleoprotein</keyword>